<evidence type="ECO:0000313" key="2">
    <source>
        <dbReference type="EMBL" id="OHX51146.1"/>
    </source>
</evidence>
<reference evidence="2" key="1">
    <citation type="submission" date="2016-07" db="EMBL/GenBank/DDBJ databases">
        <title>Draft genome Planococcus salivarum.</title>
        <authorList>
            <person name="See-Too W.S."/>
        </authorList>
    </citation>
    <scope>NUCLEOTIDE SEQUENCE [LARGE SCALE GENOMIC DNA]</scope>
    <source>
        <strain evidence="2">DSM 23820</strain>
    </source>
</reference>
<proteinExistence type="predicted"/>
<accession>A0ABX3D060</accession>
<protein>
    <submittedName>
        <fullName evidence="2">Uncharacterized protein</fullName>
    </submittedName>
</protein>
<feature type="transmembrane region" description="Helical" evidence="1">
    <location>
        <begin position="28"/>
        <end position="44"/>
    </location>
</feature>
<keyword evidence="3" id="KW-1185">Reference proteome</keyword>
<name>A0ABX3D060_9BACL</name>
<feature type="transmembrane region" description="Helical" evidence="1">
    <location>
        <begin position="6"/>
        <end position="23"/>
    </location>
</feature>
<evidence type="ECO:0000313" key="3">
    <source>
        <dbReference type="Proteomes" id="UP000242153"/>
    </source>
</evidence>
<keyword evidence="1" id="KW-0472">Membrane</keyword>
<organism evidence="2 3">
    <name type="scientific">Planococcus salinarum</name>
    <dbReference type="NCBI Taxonomy" id="622695"/>
    <lineage>
        <taxon>Bacteria</taxon>
        <taxon>Bacillati</taxon>
        <taxon>Bacillota</taxon>
        <taxon>Bacilli</taxon>
        <taxon>Bacillales</taxon>
        <taxon>Caryophanaceae</taxon>
        <taxon>Planococcus</taxon>
    </lineage>
</organism>
<dbReference type="RefSeq" id="WP_071152290.1">
    <property type="nucleotide sequence ID" value="NZ_QQRT01000028.1"/>
</dbReference>
<keyword evidence="1" id="KW-1133">Transmembrane helix</keyword>
<gene>
    <name evidence="2" type="ORF">BB776_00750</name>
</gene>
<dbReference type="EMBL" id="MBQG01000102">
    <property type="protein sequence ID" value="OHX51146.1"/>
    <property type="molecule type" value="Genomic_DNA"/>
</dbReference>
<keyword evidence="1" id="KW-0812">Transmembrane</keyword>
<evidence type="ECO:0000256" key="1">
    <source>
        <dbReference type="SAM" id="Phobius"/>
    </source>
</evidence>
<feature type="transmembrane region" description="Helical" evidence="1">
    <location>
        <begin position="50"/>
        <end position="66"/>
    </location>
</feature>
<comment type="caution">
    <text evidence="2">The sequence shown here is derived from an EMBL/GenBank/DDBJ whole genome shotgun (WGS) entry which is preliminary data.</text>
</comment>
<sequence>MNWIILFFIVLGITGVLLLFYGIKDKSLALLLFGIGALIAPILFYTNLAFLMPMIPAVVMGILYFSQKKSDTT</sequence>
<dbReference type="Proteomes" id="UP000242153">
    <property type="component" value="Unassembled WGS sequence"/>
</dbReference>